<evidence type="ECO:0000256" key="5">
    <source>
        <dbReference type="SAM" id="Phobius"/>
    </source>
</evidence>
<dbReference type="EMBL" id="PUFI01000005">
    <property type="protein sequence ID" value="TDG69595.1"/>
    <property type="molecule type" value="Genomic_DNA"/>
</dbReference>
<gene>
    <name evidence="6" type="ORF">C5L23_001057</name>
</gene>
<dbReference type="InterPro" id="IPR008217">
    <property type="entry name" value="Ccc1_fam"/>
</dbReference>
<dbReference type="PANTHER" id="PTHR31851">
    <property type="entry name" value="FE(2+)/MN(2+) TRANSPORTER PCL1"/>
    <property type="match status" value="1"/>
</dbReference>
<evidence type="ECO:0000256" key="1">
    <source>
        <dbReference type="ARBA" id="ARBA00004127"/>
    </source>
</evidence>
<dbReference type="STRING" id="907931.GCA_000165675_00315"/>
<evidence type="ECO:0000313" key="7">
    <source>
        <dbReference type="Proteomes" id="UP000295681"/>
    </source>
</evidence>
<proteinExistence type="predicted"/>
<dbReference type="GO" id="GO:0005384">
    <property type="term" value="F:manganese ion transmembrane transporter activity"/>
    <property type="evidence" value="ECO:0007669"/>
    <property type="project" value="InterPro"/>
</dbReference>
<evidence type="ECO:0008006" key="8">
    <source>
        <dbReference type="Google" id="ProtNLM"/>
    </source>
</evidence>
<keyword evidence="3 5" id="KW-1133">Transmembrane helix</keyword>
<dbReference type="GO" id="GO:0030026">
    <property type="term" value="P:intracellular manganese ion homeostasis"/>
    <property type="evidence" value="ECO:0007669"/>
    <property type="project" value="InterPro"/>
</dbReference>
<sequence length="236" mass="24890">MEMLKAGIKSTFKKTEKTMDERLNAIRAGVLGSNDGILTVVGVLFSVAGATTNQFAIFIAGLADLLGCALSMASGEYASVSSQTDSEKVVVKAEEALLKTDFPAQHQVVTNFYMERGVSKTTASHIADELLHDKPLATVLSIKYDITLGHYVNPWDAAWASLFSAALGGAFPLLALMLAPVKYQFLATIAATAVAVALTGFLSAKLSDGLVGKAVVRNVAIGMLTIAIHYGVGLFF</sequence>
<protein>
    <recommendedName>
        <fullName evidence="8">VIT family protein</fullName>
    </recommendedName>
</protein>
<dbReference type="CDD" id="cd02432">
    <property type="entry name" value="Nodulin-21_like_1"/>
    <property type="match status" value="1"/>
</dbReference>
<keyword evidence="2 5" id="KW-0812">Transmembrane</keyword>
<evidence type="ECO:0000256" key="3">
    <source>
        <dbReference type="ARBA" id="ARBA00022989"/>
    </source>
</evidence>
<name>A0A4V3A2N0_9LACO</name>
<evidence type="ECO:0000256" key="2">
    <source>
        <dbReference type="ARBA" id="ARBA00022692"/>
    </source>
</evidence>
<comment type="subcellular location">
    <subcellularLocation>
        <location evidence="1">Endomembrane system</location>
        <topology evidence="1">Multi-pass membrane protein</topology>
    </subcellularLocation>
</comment>
<evidence type="ECO:0000313" key="6">
    <source>
        <dbReference type="EMBL" id="TDG69595.1"/>
    </source>
</evidence>
<dbReference type="AlphaFoldDB" id="A0A4V3A2N0"/>
<accession>A0A4V3A2N0</accession>
<dbReference type="Proteomes" id="UP000295681">
    <property type="component" value="Unassembled WGS sequence"/>
</dbReference>
<keyword evidence="7" id="KW-1185">Reference proteome</keyword>
<comment type="caution">
    <text evidence="6">The sequence shown here is derived from an EMBL/GenBank/DDBJ whole genome shotgun (WGS) entry which is preliminary data.</text>
</comment>
<organism evidence="6 7">
    <name type="scientific">Leuconostoc fallax</name>
    <dbReference type="NCBI Taxonomy" id="1251"/>
    <lineage>
        <taxon>Bacteria</taxon>
        <taxon>Bacillati</taxon>
        <taxon>Bacillota</taxon>
        <taxon>Bacilli</taxon>
        <taxon>Lactobacillales</taxon>
        <taxon>Lactobacillaceae</taxon>
        <taxon>Leuconostoc</taxon>
    </lineage>
</organism>
<feature type="transmembrane region" description="Helical" evidence="5">
    <location>
        <begin position="215"/>
        <end position="235"/>
    </location>
</feature>
<dbReference type="GO" id="GO:0012505">
    <property type="term" value="C:endomembrane system"/>
    <property type="evidence" value="ECO:0007669"/>
    <property type="project" value="UniProtKB-SubCell"/>
</dbReference>
<reference evidence="6 7" key="1">
    <citation type="journal article" date="2019" name="Appl. Microbiol. Biotechnol.">
        <title>Uncovering carbohydrate metabolism through a genotype-phenotype association study of 56 lactic acid bacteria genomes.</title>
        <authorList>
            <person name="Buron-Moles G."/>
            <person name="Chailyan A."/>
            <person name="Dolejs I."/>
            <person name="Forster J."/>
            <person name="Miks M.H."/>
        </authorList>
    </citation>
    <scope>NUCLEOTIDE SEQUENCE [LARGE SCALE GENOMIC DNA]</scope>
    <source>
        <strain evidence="6 7">ATCC 700006</strain>
    </source>
</reference>
<feature type="transmembrane region" description="Helical" evidence="5">
    <location>
        <begin position="157"/>
        <end position="179"/>
    </location>
</feature>
<dbReference type="Pfam" id="PF01988">
    <property type="entry name" value="VIT1"/>
    <property type="match status" value="1"/>
</dbReference>
<feature type="transmembrane region" description="Helical" evidence="5">
    <location>
        <begin position="185"/>
        <end position="203"/>
    </location>
</feature>
<keyword evidence="4 5" id="KW-0472">Membrane</keyword>
<evidence type="ECO:0000256" key="4">
    <source>
        <dbReference type="ARBA" id="ARBA00023136"/>
    </source>
</evidence>